<keyword evidence="9" id="KW-0975">Bacterial flagellum</keyword>
<dbReference type="SUPFAM" id="SSF101801">
    <property type="entry name" value="Surface presentation of antigens (SPOA)"/>
    <property type="match status" value="1"/>
</dbReference>
<dbReference type="GO" id="GO:0071978">
    <property type="term" value="P:bacterial-type flagellum-dependent swarming motility"/>
    <property type="evidence" value="ECO:0007669"/>
    <property type="project" value="TreeGrafter"/>
</dbReference>
<evidence type="ECO:0000256" key="1">
    <source>
        <dbReference type="ARBA" id="ARBA00004117"/>
    </source>
</evidence>
<dbReference type="InterPro" id="IPR001543">
    <property type="entry name" value="FliN-like_C"/>
</dbReference>
<evidence type="ECO:0000256" key="3">
    <source>
        <dbReference type="ARBA" id="ARBA00011049"/>
    </source>
</evidence>
<proteinExistence type="inferred from homology"/>
<accession>A0A0N8GKZ4</accession>
<dbReference type="GO" id="GO:0050918">
    <property type="term" value="P:positive chemotaxis"/>
    <property type="evidence" value="ECO:0007669"/>
    <property type="project" value="TreeGrafter"/>
</dbReference>
<comment type="similarity">
    <text evidence="3">Belongs to the FliM family.</text>
</comment>
<dbReference type="InterPro" id="IPR001689">
    <property type="entry name" value="Flag_FliM"/>
</dbReference>
<keyword evidence="6" id="KW-0145">Chemotaxis</keyword>
<keyword evidence="12" id="KW-1185">Reference proteome</keyword>
<dbReference type="InterPro" id="IPR036429">
    <property type="entry name" value="SpoA-like_sf"/>
</dbReference>
<keyword evidence="5" id="KW-1003">Cell membrane</keyword>
<dbReference type="EMBL" id="LGCK01000012">
    <property type="protein sequence ID" value="KPL71066.1"/>
    <property type="molecule type" value="Genomic_DNA"/>
</dbReference>
<dbReference type="Proteomes" id="UP000050430">
    <property type="component" value="Unassembled WGS sequence"/>
</dbReference>
<keyword evidence="7" id="KW-0283">Flagellar rotation</keyword>
<evidence type="ECO:0000256" key="7">
    <source>
        <dbReference type="ARBA" id="ARBA00022779"/>
    </source>
</evidence>
<dbReference type="InterPro" id="IPR028976">
    <property type="entry name" value="CheC-like_sf"/>
</dbReference>
<evidence type="ECO:0000256" key="4">
    <source>
        <dbReference type="ARBA" id="ARBA00021898"/>
    </source>
</evidence>
<dbReference type="PANTHER" id="PTHR30034:SF6">
    <property type="entry name" value="YOP PROTEINS TRANSLOCATION PROTEIN Q"/>
    <property type="match status" value="1"/>
</dbReference>
<sequence length="345" mass="38450">MLTQAEIDALLNGAIEIEGTENQENVNLADMMGKTGQPKETASSEKNVRPYNFWSPDRFSKEQIRAIELVHEELGERLTNSLPSFIRTNLRPRVVHTEQGRFHDFMADLAPTTLYHLVSLAPLPGQIVVVFSDDVNFVILEQRLGGASDSRGRSHSLTEIDQNLLQDLVENMLNDVKASWGKVVSVEPKLIDSTVNQHWVQMMMGNERVLMVTFEMMIKDTTGTMSFYIPYSMLKPVINELNPHVIITGKKEQVVDYSARQTNLESLYRTVVPLKAILGTVQLSIKEMSNLAVGDVLVLDSSINQDVMIQVAGTTRFKGRIGKQANHLAVQISGPVNIPKVAPGK</sequence>
<dbReference type="GO" id="GO:0003774">
    <property type="term" value="F:cytoskeletal motor activity"/>
    <property type="evidence" value="ECO:0007669"/>
    <property type="project" value="InterPro"/>
</dbReference>
<dbReference type="PANTHER" id="PTHR30034">
    <property type="entry name" value="FLAGELLAR MOTOR SWITCH PROTEIN FLIM"/>
    <property type="match status" value="1"/>
</dbReference>
<evidence type="ECO:0000256" key="9">
    <source>
        <dbReference type="ARBA" id="ARBA00023143"/>
    </source>
</evidence>
<dbReference type="AlphaFoldDB" id="A0A0N8GKZ4"/>
<dbReference type="Gene3D" id="3.40.1550.10">
    <property type="entry name" value="CheC-like"/>
    <property type="match status" value="1"/>
</dbReference>
<evidence type="ECO:0000256" key="5">
    <source>
        <dbReference type="ARBA" id="ARBA00022475"/>
    </source>
</evidence>
<reference evidence="11 12" key="1">
    <citation type="submission" date="2015-07" db="EMBL/GenBank/DDBJ databases">
        <title>Genome sequence of Leptolinea tardivitalis DSM 16556.</title>
        <authorList>
            <person name="Hemp J."/>
            <person name="Ward L.M."/>
            <person name="Pace L.A."/>
            <person name="Fischer W.W."/>
        </authorList>
    </citation>
    <scope>NUCLEOTIDE SEQUENCE [LARGE SCALE GENOMIC DNA]</scope>
    <source>
        <strain evidence="11 12">YMTK-2</strain>
    </source>
</reference>
<dbReference type="GO" id="GO:0009425">
    <property type="term" value="C:bacterial-type flagellum basal body"/>
    <property type="evidence" value="ECO:0007669"/>
    <property type="project" value="UniProtKB-SubCell"/>
</dbReference>
<dbReference type="PIRSF" id="PIRSF002888">
    <property type="entry name" value="FliM"/>
    <property type="match status" value="1"/>
</dbReference>
<comment type="subcellular location">
    <subcellularLocation>
        <location evidence="1">Bacterial flagellum basal body</location>
    </subcellularLocation>
    <subcellularLocation>
        <location evidence="2">Cell membrane</location>
        <topology evidence="2">Peripheral membrane protein</topology>
    </subcellularLocation>
</comment>
<evidence type="ECO:0000313" key="12">
    <source>
        <dbReference type="Proteomes" id="UP000050430"/>
    </source>
</evidence>
<dbReference type="SUPFAM" id="SSF103039">
    <property type="entry name" value="CheC-like"/>
    <property type="match status" value="1"/>
</dbReference>
<comment type="caution">
    <text evidence="11">The sequence shown here is derived from an EMBL/GenBank/DDBJ whole genome shotgun (WGS) entry which is preliminary data.</text>
</comment>
<dbReference type="Gene3D" id="2.30.330.10">
    <property type="entry name" value="SpoA-like"/>
    <property type="match status" value="1"/>
</dbReference>
<evidence type="ECO:0000259" key="10">
    <source>
        <dbReference type="Pfam" id="PF01052"/>
    </source>
</evidence>
<protein>
    <recommendedName>
        <fullName evidence="4">Flagellar motor switch protein FliM</fullName>
    </recommendedName>
</protein>
<gene>
    <name evidence="11" type="ORF">ADM99_12360</name>
</gene>
<evidence type="ECO:0000256" key="6">
    <source>
        <dbReference type="ARBA" id="ARBA00022500"/>
    </source>
</evidence>
<dbReference type="OrthoDB" id="9806941at2"/>
<dbReference type="STRING" id="229920.ADM99_12360"/>
<evidence type="ECO:0000256" key="2">
    <source>
        <dbReference type="ARBA" id="ARBA00004202"/>
    </source>
</evidence>
<keyword evidence="8" id="KW-0472">Membrane</keyword>
<dbReference type="Pfam" id="PF02154">
    <property type="entry name" value="FliM"/>
    <property type="match status" value="1"/>
</dbReference>
<evidence type="ECO:0000313" key="11">
    <source>
        <dbReference type="EMBL" id="KPL71066.1"/>
    </source>
</evidence>
<dbReference type="PRINTS" id="PR00955">
    <property type="entry name" value="FLGMOTORFLIM"/>
</dbReference>
<feature type="domain" description="Flagellar motor switch protein FliN-like C-terminal" evidence="10">
    <location>
        <begin position="266"/>
        <end position="336"/>
    </location>
</feature>
<name>A0A0N8GKZ4_9CHLR</name>
<dbReference type="GO" id="GO:0005886">
    <property type="term" value="C:plasma membrane"/>
    <property type="evidence" value="ECO:0007669"/>
    <property type="project" value="UniProtKB-SubCell"/>
</dbReference>
<dbReference type="CDD" id="cd17908">
    <property type="entry name" value="FliM"/>
    <property type="match status" value="1"/>
</dbReference>
<dbReference type="Pfam" id="PF01052">
    <property type="entry name" value="FliMN_C"/>
    <property type="match status" value="1"/>
</dbReference>
<organism evidence="11 12">
    <name type="scientific">Leptolinea tardivitalis</name>
    <dbReference type="NCBI Taxonomy" id="229920"/>
    <lineage>
        <taxon>Bacteria</taxon>
        <taxon>Bacillati</taxon>
        <taxon>Chloroflexota</taxon>
        <taxon>Anaerolineae</taxon>
        <taxon>Anaerolineales</taxon>
        <taxon>Anaerolineaceae</taxon>
        <taxon>Leptolinea</taxon>
    </lineage>
</organism>
<evidence type="ECO:0000256" key="8">
    <source>
        <dbReference type="ARBA" id="ARBA00023136"/>
    </source>
</evidence>
<dbReference type="RefSeq" id="WP_062422805.1">
    <property type="nucleotide sequence ID" value="NZ_BBYA01000011.1"/>
</dbReference>